<proteinExistence type="inferred from homology"/>
<dbReference type="CDD" id="cd07381">
    <property type="entry name" value="MPP_CapA"/>
    <property type="match status" value="1"/>
</dbReference>
<keyword evidence="3" id="KW-1133">Transmembrane helix</keyword>
<keyword evidence="3" id="KW-0472">Membrane</keyword>
<evidence type="ECO:0000313" key="6">
    <source>
        <dbReference type="Proteomes" id="UP000236311"/>
    </source>
</evidence>
<feature type="compositionally biased region" description="Polar residues" evidence="2">
    <location>
        <begin position="106"/>
        <end position="121"/>
    </location>
</feature>
<dbReference type="Gene3D" id="3.60.21.10">
    <property type="match status" value="1"/>
</dbReference>
<dbReference type="InterPro" id="IPR052169">
    <property type="entry name" value="CW_Biosynth-Accessory"/>
</dbReference>
<dbReference type="AlphaFoldDB" id="A0A2K4ZIV7"/>
<feature type="region of interest" description="Disordered" evidence="2">
    <location>
        <begin position="41"/>
        <end position="123"/>
    </location>
</feature>
<evidence type="ECO:0000313" key="5">
    <source>
        <dbReference type="EMBL" id="SOY30405.1"/>
    </source>
</evidence>
<dbReference type="PANTHER" id="PTHR33393:SF12">
    <property type="entry name" value="CAPSULE BIOSYNTHESIS PROTEIN CAPA"/>
    <property type="match status" value="1"/>
</dbReference>
<dbReference type="InterPro" id="IPR019079">
    <property type="entry name" value="Capsule_synth_CapA"/>
</dbReference>
<dbReference type="SMART" id="SM00854">
    <property type="entry name" value="PGA_cap"/>
    <property type="match status" value="1"/>
</dbReference>
<name>A0A2K4ZIV7_9FIRM</name>
<evidence type="ECO:0000256" key="2">
    <source>
        <dbReference type="SAM" id="MobiDB-lite"/>
    </source>
</evidence>
<accession>A0A2K4ZIV7</accession>
<dbReference type="EMBL" id="OFSM01000016">
    <property type="protein sequence ID" value="SOY30405.1"/>
    <property type="molecule type" value="Genomic_DNA"/>
</dbReference>
<dbReference type="Proteomes" id="UP000236311">
    <property type="component" value="Unassembled WGS sequence"/>
</dbReference>
<dbReference type="Pfam" id="PF09587">
    <property type="entry name" value="PGA_cap"/>
    <property type="match status" value="1"/>
</dbReference>
<dbReference type="SUPFAM" id="SSF56300">
    <property type="entry name" value="Metallo-dependent phosphatases"/>
    <property type="match status" value="1"/>
</dbReference>
<keyword evidence="6" id="KW-1185">Reference proteome</keyword>
<protein>
    <submittedName>
        <fullName evidence="5">Capsule biosynthesis protein CapA</fullName>
    </submittedName>
</protein>
<evidence type="ECO:0000256" key="3">
    <source>
        <dbReference type="SAM" id="Phobius"/>
    </source>
</evidence>
<gene>
    <name evidence="5" type="primary">capA_5</name>
    <name evidence="5" type="ORF">AMURIS_03132</name>
</gene>
<feature type="domain" description="Capsule synthesis protein CapA" evidence="4">
    <location>
        <begin position="126"/>
        <end position="377"/>
    </location>
</feature>
<feature type="transmembrane region" description="Helical" evidence="3">
    <location>
        <begin position="15"/>
        <end position="34"/>
    </location>
</feature>
<dbReference type="RefSeq" id="WP_242982473.1">
    <property type="nucleotide sequence ID" value="NZ_JANJZD010000001.1"/>
</dbReference>
<keyword evidence="3" id="KW-0812">Transmembrane</keyword>
<organism evidence="5 6">
    <name type="scientific">Acetatifactor muris</name>
    <dbReference type="NCBI Taxonomy" id="879566"/>
    <lineage>
        <taxon>Bacteria</taxon>
        <taxon>Bacillati</taxon>
        <taxon>Bacillota</taxon>
        <taxon>Clostridia</taxon>
        <taxon>Lachnospirales</taxon>
        <taxon>Lachnospiraceae</taxon>
        <taxon>Acetatifactor</taxon>
    </lineage>
</organism>
<dbReference type="InterPro" id="IPR029052">
    <property type="entry name" value="Metallo-depent_PP-like"/>
</dbReference>
<evidence type="ECO:0000256" key="1">
    <source>
        <dbReference type="ARBA" id="ARBA00005662"/>
    </source>
</evidence>
<sequence>MNGKRNRENRRKNHYTAIWLPCVLTAAAVTFLLWDGTSAGGEMSDSQTVQANDMAGEEGRSGIDEGGENPDGGEAQRENTDQAGVSGPEGTSLGDSSDTALPGELSGQQDASARQEPSQADQPEITLVMVGDILLHTPVAESGMLENGGYDFSAVFAEMKGEIQEADLALVNQEVIIGGEELGVSGYPTFNAPYELGDALADTGFDVVLHATNHALDKGKKGIVNCLSFWRENYPDMAVLGIHDREEGQQEIYVYEQDGIQIAILNYTYGTNGIPLPADMPFAVDMLDRERVAEDLRQAGELADFIVVCPHWGTEYVLNATKEQEDWAAFFAANGADLILGTHPHVIEPIEWISGKEQEPGEGSLVYYSLGNFVNWTSGTGEGVANRMVGGMARVTIGLDETGEAVIQEYDVVPLVCHVEQGFGGVTVYPLDKYTEELAARNEIVKQDGSFSLEYCRNLAAEVFGETAHKPALAHSLTSFQKRPLTEDLPEEYPKLRSYQ</sequence>
<reference evidence="5 6" key="1">
    <citation type="submission" date="2018-01" db="EMBL/GenBank/DDBJ databases">
        <authorList>
            <person name="Gaut B.S."/>
            <person name="Morton B.R."/>
            <person name="Clegg M.T."/>
            <person name="Duvall M.R."/>
        </authorList>
    </citation>
    <scope>NUCLEOTIDE SEQUENCE [LARGE SCALE GENOMIC DNA]</scope>
    <source>
        <strain evidence="5">GP69</strain>
    </source>
</reference>
<dbReference type="PANTHER" id="PTHR33393">
    <property type="entry name" value="POLYGLUTAMINE SYNTHESIS ACCESSORY PROTEIN RV0574C-RELATED"/>
    <property type="match status" value="1"/>
</dbReference>
<evidence type="ECO:0000259" key="4">
    <source>
        <dbReference type="SMART" id="SM00854"/>
    </source>
</evidence>
<comment type="similarity">
    <text evidence="1">Belongs to the CapA family.</text>
</comment>